<dbReference type="RefSeq" id="WP_377187110.1">
    <property type="nucleotide sequence ID" value="NZ_JBHUPD010000003.1"/>
</dbReference>
<reference evidence="4" key="1">
    <citation type="journal article" date="2019" name="Int. J. Syst. Evol. Microbiol.">
        <title>The Global Catalogue of Microorganisms (GCM) 10K type strain sequencing project: providing services to taxonomists for standard genome sequencing and annotation.</title>
        <authorList>
            <consortium name="The Broad Institute Genomics Platform"/>
            <consortium name="The Broad Institute Genome Sequencing Center for Infectious Disease"/>
            <person name="Wu L."/>
            <person name="Ma J."/>
        </authorList>
    </citation>
    <scope>NUCLEOTIDE SEQUENCE [LARGE SCALE GENOMIC DNA]</scope>
    <source>
        <strain evidence="4">KCTC 22437</strain>
    </source>
</reference>
<keyword evidence="4" id="KW-1185">Reference proteome</keyword>
<evidence type="ECO:0000313" key="3">
    <source>
        <dbReference type="EMBL" id="MFD2873755.1"/>
    </source>
</evidence>
<dbReference type="GO" id="GO:0003677">
    <property type="term" value="F:DNA binding"/>
    <property type="evidence" value="ECO:0007669"/>
    <property type="project" value="UniProtKB-KW"/>
</dbReference>
<dbReference type="Proteomes" id="UP001597557">
    <property type="component" value="Unassembled WGS sequence"/>
</dbReference>
<evidence type="ECO:0000256" key="2">
    <source>
        <dbReference type="PROSITE-ProRule" id="PRU00252"/>
    </source>
</evidence>
<dbReference type="Gene3D" id="2.40.50.140">
    <property type="entry name" value="Nucleic acid-binding proteins"/>
    <property type="match status" value="1"/>
</dbReference>
<dbReference type="InterPro" id="IPR000424">
    <property type="entry name" value="Primosome_PriB/ssb"/>
</dbReference>
<sequence length="119" mass="13614">MLDKNTVNKVMLMGRIGQEPRWHNMMGQKMLYFTLVTSEKIKKGQEMITHEETTTINIPENFVPSDALSPGTTVYVQGRLQTKMSLDENFVRHYRTEVVATSVEIISVAFTPVQVHTNQ</sequence>
<dbReference type="SUPFAM" id="SSF50249">
    <property type="entry name" value="Nucleic acid-binding proteins"/>
    <property type="match status" value="1"/>
</dbReference>
<accession>A0ABW5YFM3</accession>
<name>A0ABW5YFM3_9SPHI</name>
<proteinExistence type="predicted"/>
<dbReference type="InterPro" id="IPR012340">
    <property type="entry name" value="NA-bd_OB-fold"/>
</dbReference>
<keyword evidence="1 2" id="KW-0238">DNA-binding</keyword>
<organism evidence="3 4">
    <name type="scientific">Mucilaginibacter ximonensis</name>
    <dbReference type="NCBI Taxonomy" id="538021"/>
    <lineage>
        <taxon>Bacteria</taxon>
        <taxon>Pseudomonadati</taxon>
        <taxon>Bacteroidota</taxon>
        <taxon>Sphingobacteriia</taxon>
        <taxon>Sphingobacteriales</taxon>
        <taxon>Sphingobacteriaceae</taxon>
        <taxon>Mucilaginibacter</taxon>
    </lineage>
</organism>
<gene>
    <name evidence="3" type="ORF">ACFS5N_14820</name>
</gene>
<dbReference type="CDD" id="cd04496">
    <property type="entry name" value="SSB_OBF"/>
    <property type="match status" value="1"/>
</dbReference>
<evidence type="ECO:0000313" key="4">
    <source>
        <dbReference type="Proteomes" id="UP001597557"/>
    </source>
</evidence>
<dbReference type="Pfam" id="PF00436">
    <property type="entry name" value="SSB"/>
    <property type="match status" value="1"/>
</dbReference>
<comment type="caution">
    <text evidence="3">The sequence shown here is derived from an EMBL/GenBank/DDBJ whole genome shotgun (WGS) entry which is preliminary data.</text>
</comment>
<dbReference type="PROSITE" id="PS50935">
    <property type="entry name" value="SSB"/>
    <property type="match status" value="1"/>
</dbReference>
<evidence type="ECO:0000256" key="1">
    <source>
        <dbReference type="ARBA" id="ARBA00023125"/>
    </source>
</evidence>
<dbReference type="EMBL" id="JBHUPD010000003">
    <property type="protein sequence ID" value="MFD2873755.1"/>
    <property type="molecule type" value="Genomic_DNA"/>
</dbReference>
<protein>
    <submittedName>
        <fullName evidence="3">Single-stranded DNA-binding protein</fullName>
    </submittedName>
</protein>